<feature type="non-terminal residue" evidence="1">
    <location>
        <position position="86"/>
    </location>
</feature>
<sequence>CRSPVAPFRYQNAMPPEESKRVGYWPGCPNLDGGSQEAEVGLEPRTFRKLLTRLLKTLRQPMTGFVLPLRAHQIGEVPEFSSTLCS</sequence>
<proteinExistence type="predicted"/>
<accession>A0A075AJ91</accession>
<keyword evidence="2" id="KW-1185">Reference proteome</keyword>
<dbReference type="CTD" id="20326875"/>
<dbReference type="RefSeq" id="XP_009163321.1">
    <property type="nucleotide sequence ID" value="XM_009165057.1"/>
</dbReference>
<evidence type="ECO:0000313" key="1">
    <source>
        <dbReference type="EMBL" id="KER32974.1"/>
    </source>
</evidence>
<dbReference type="EMBL" id="KL596629">
    <property type="protein sequence ID" value="KER32974.1"/>
    <property type="molecule type" value="Genomic_DNA"/>
</dbReference>
<dbReference type="GeneID" id="20326875"/>
<gene>
    <name evidence="1" type="ORF">T265_12707</name>
</gene>
<organism evidence="1 2">
    <name type="scientific">Opisthorchis viverrini</name>
    <name type="common">Southeast Asian liver fluke</name>
    <dbReference type="NCBI Taxonomy" id="6198"/>
    <lineage>
        <taxon>Eukaryota</taxon>
        <taxon>Metazoa</taxon>
        <taxon>Spiralia</taxon>
        <taxon>Lophotrochozoa</taxon>
        <taxon>Platyhelminthes</taxon>
        <taxon>Trematoda</taxon>
        <taxon>Digenea</taxon>
        <taxon>Opisthorchiida</taxon>
        <taxon>Opisthorchiata</taxon>
        <taxon>Opisthorchiidae</taxon>
        <taxon>Opisthorchis</taxon>
    </lineage>
</organism>
<reference evidence="1 2" key="1">
    <citation type="submission" date="2013-11" db="EMBL/GenBank/DDBJ databases">
        <title>Opisthorchis viverrini - life in the bile duct.</title>
        <authorList>
            <person name="Young N.D."/>
            <person name="Nagarajan N."/>
            <person name="Lin S.J."/>
            <person name="Korhonen P.K."/>
            <person name="Jex A.R."/>
            <person name="Hall R.S."/>
            <person name="Safavi-Hemami H."/>
            <person name="Kaewkong W."/>
            <person name="Bertrand D."/>
            <person name="Gao S."/>
            <person name="Seet Q."/>
            <person name="Wongkham S."/>
            <person name="Teh B.T."/>
            <person name="Wongkham C."/>
            <person name="Intapan P.M."/>
            <person name="Maleewong W."/>
            <person name="Yang X."/>
            <person name="Hu M."/>
            <person name="Wang Z."/>
            <person name="Hofmann A."/>
            <person name="Sternberg P.W."/>
            <person name="Tan P."/>
            <person name="Wang J."/>
            <person name="Gasser R.B."/>
        </authorList>
    </citation>
    <scope>NUCLEOTIDE SEQUENCE [LARGE SCALE GENOMIC DNA]</scope>
</reference>
<evidence type="ECO:0000313" key="2">
    <source>
        <dbReference type="Proteomes" id="UP000054324"/>
    </source>
</evidence>
<name>A0A075AJ91_OPIVI</name>
<dbReference type="Proteomes" id="UP000054324">
    <property type="component" value="Unassembled WGS sequence"/>
</dbReference>
<feature type="non-terminal residue" evidence="1">
    <location>
        <position position="1"/>
    </location>
</feature>
<protein>
    <submittedName>
        <fullName evidence="1">Uncharacterized protein</fullName>
    </submittedName>
</protein>
<dbReference type="AlphaFoldDB" id="A0A075AJ91"/>
<dbReference type="KEGG" id="ovi:T265_12707"/>